<protein>
    <recommendedName>
        <fullName evidence="4">Htaa domain-containing protein</fullName>
    </recommendedName>
</protein>
<dbReference type="AlphaFoldDB" id="A0A8H9Y7X6"/>
<evidence type="ECO:0000313" key="5">
    <source>
        <dbReference type="EMBL" id="MBB3116687.1"/>
    </source>
</evidence>
<proteinExistence type="predicted"/>
<feature type="compositionally biased region" description="Pro residues" evidence="1">
    <location>
        <begin position="244"/>
        <end position="259"/>
    </location>
</feature>
<reference evidence="5" key="1">
    <citation type="submission" date="2020-08" db="EMBL/GenBank/DDBJ databases">
        <title>Sequencing the genomes of 1000 actinobacteria strains.</title>
        <authorList>
            <person name="Klenk H.-P."/>
        </authorList>
    </citation>
    <scope>NUCLEOTIDE SEQUENCE</scope>
    <source>
        <strain evidence="5">DSM 20582</strain>
    </source>
</reference>
<feature type="signal peptide" evidence="3">
    <location>
        <begin position="1"/>
        <end position="39"/>
    </location>
</feature>
<feature type="compositionally biased region" description="Low complexity" evidence="1">
    <location>
        <begin position="593"/>
        <end position="607"/>
    </location>
</feature>
<feature type="domain" description="Htaa" evidence="4">
    <location>
        <begin position="61"/>
        <end position="222"/>
    </location>
</feature>
<feature type="domain" description="Htaa" evidence="4">
    <location>
        <begin position="416"/>
        <end position="569"/>
    </location>
</feature>
<evidence type="ECO:0000259" key="4">
    <source>
        <dbReference type="Pfam" id="PF04213"/>
    </source>
</evidence>
<feature type="chain" id="PRO_5034379129" description="Htaa domain-containing protein" evidence="3">
    <location>
        <begin position="40"/>
        <end position="682"/>
    </location>
</feature>
<gene>
    <name evidence="5" type="ORF">FHU32_001933</name>
</gene>
<accession>A0A8H9Y7X6</accession>
<keyword evidence="3" id="KW-0732">Signal</keyword>
<dbReference type="Pfam" id="PF04213">
    <property type="entry name" value="HtaA"/>
    <property type="match status" value="2"/>
</dbReference>
<dbReference type="RefSeq" id="WP_125187176.1">
    <property type="nucleotide sequence ID" value="NZ_CP047187.1"/>
</dbReference>
<dbReference type="InterPro" id="IPR007331">
    <property type="entry name" value="Htaa"/>
</dbReference>
<evidence type="ECO:0000256" key="2">
    <source>
        <dbReference type="SAM" id="Phobius"/>
    </source>
</evidence>
<dbReference type="GeneID" id="60808093"/>
<name>A0A8H9Y7X6_9CORY</name>
<feature type="compositionally biased region" description="Gly residues" evidence="1">
    <location>
        <begin position="351"/>
        <end position="360"/>
    </location>
</feature>
<keyword evidence="2" id="KW-0472">Membrane</keyword>
<feature type="compositionally biased region" description="Low complexity" evidence="1">
    <location>
        <begin position="361"/>
        <end position="381"/>
    </location>
</feature>
<feature type="region of interest" description="Disordered" evidence="1">
    <location>
        <begin position="325"/>
        <end position="382"/>
    </location>
</feature>
<evidence type="ECO:0000313" key="6">
    <source>
        <dbReference type="Proteomes" id="UP000612712"/>
    </source>
</evidence>
<comment type="caution">
    <text evidence="5">The sequence shown here is derived from an EMBL/GenBank/DDBJ whole genome shotgun (WGS) entry which is preliminary data.</text>
</comment>
<dbReference type="Proteomes" id="UP000612712">
    <property type="component" value="Unassembled WGS sequence"/>
</dbReference>
<keyword evidence="2" id="KW-1133">Transmembrane helix</keyword>
<feature type="region of interest" description="Disordered" evidence="1">
    <location>
        <begin position="584"/>
        <end position="607"/>
    </location>
</feature>
<feature type="transmembrane region" description="Helical" evidence="2">
    <location>
        <begin position="655"/>
        <end position="676"/>
    </location>
</feature>
<evidence type="ECO:0000256" key="3">
    <source>
        <dbReference type="SAM" id="SignalP"/>
    </source>
</evidence>
<feature type="region of interest" description="Disordered" evidence="1">
    <location>
        <begin position="228"/>
        <end position="278"/>
    </location>
</feature>
<dbReference type="EMBL" id="JACHWT010000008">
    <property type="protein sequence ID" value="MBB3116687.1"/>
    <property type="molecule type" value="Genomic_DNA"/>
</dbReference>
<sequence>MSTSSLLRQLRRSPRTTCVAAGAATVVLLGAATPVTVAAAPQPAAAPAPAACTDPWTAVTGDISWGVKQSFRSYIRGPIAKGAWTTTAPATDTGADRPTGGWTFPLTAAASLAGTPETGALPSGGGVTFTGHGGILRTSLDDLRLNVRDARHADLTALVSSQDVEGNVVPMSGSRVRLADVTFTEDIAGDDEQTGRVVLTADGAAAFAGFYEAGLAMDDLTLHTATAQRCGSRPEAPETLYDPTRPPGTTPPVTPPATPPVGSSPSPFPAPNDDDSLGATTRFLQNLTTVATQTGLLIEAVSALGAKFNPAALTQAVVTGQTPTAELLPGVPKTNPTTGAGTTAPTSPAPAGGGTGGTGAGASTPSGGYAGPTGTTGATTGPAGGTGAGAAGGAAGTAPAAAAGAATSCIAAGQTEIAWGFKQSFRSYITGSIAKGSWEMQGATYDGSQFHWKGTSGTADPGTKTGDIKADGTVRFTGHKGILDLKVSNPEITVNGNQGTLIASVVSNTMEGTPVDYGRVEFGQLTFTSLNLTDSAVNGTANVALTAKGSQAFADFYAPGTELDPITVSATLTGSKTACGTPTAAGGGGTTGGAAATPPATGGAAGTPAAAAAADASGATSGGQSGSGNVTFKNGAGAAPAGASTGTLANTGVSVAQFMGMSAALLAAAGACLFLTSRHPNA</sequence>
<evidence type="ECO:0000256" key="1">
    <source>
        <dbReference type="SAM" id="MobiDB-lite"/>
    </source>
</evidence>
<keyword evidence="2" id="KW-0812">Transmembrane</keyword>
<organism evidence="5 6">
    <name type="scientific">Corynebacterium bovis DSM 20582 = CIP 54.80</name>
    <dbReference type="NCBI Taxonomy" id="927655"/>
    <lineage>
        <taxon>Bacteria</taxon>
        <taxon>Bacillati</taxon>
        <taxon>Actinomycetota</taxon>
        <taxon>Actinomycetes</taxon>
        <taxon>Mycobacteriales</taxon>
        <taxon>Corynebacteriaceae</taxon>
        <taxon>Corynebacterium</taxon>
    </lineage>
</organism>
<feature type="compositionally biased region" description="Low complexity" evidence="1">
    <location>
        <begin position="336"/>
        <end position="350"/>
    </location>
</feature>